<dbReference type="GO" id="GO:0047580">
    <property type="term" value="F:4-hydroxyproline epimerase activity"/>
    <property type="evidence" value="ECO:0007669"/>
    <property type="project" value="TreeGrafter"/>
</dbReference>
<dbReference type="InterPro" id="IPR008794">
    <property type="entry name" value="Pro_racemase_fam"/>
</dbReference>
<dbReference type="PANTHER" id="PTHR33442">
    <property type="entry name" value="TRANS-3-HYDROXY-L-PROLINE DEHYDRATASE"/>
    <property type="match status" value="1"/>
</dbReference>
<comment type="similarity">
    <text evidence="1">Belongs to the proline racemase family.</text>
</comment>
<gene>
    <name evidence="3" type="ORF">N7509_001468</name>
</gene>
<protein>
    <submittedName>
        <fullName evidence="3">Proline racemase family</fullName>
    </submittedName>
</protein>
<sequence length="460" mass="50342">MVAQGAAQGGGWTSSDDEPRRRPKYYEARPRAHPKEKGRTSNHKKHYSSDSEEQEDHHHDHDHSNADDANKGSETFSSVDPVPFDDYVTESTMSVVACHAEGESCDVVIGGIPDIPGESMYYKQLEFMSQHEWRRELLLNEPRGHCGQNAVFILPPCNPRAVRGLIFAKNDDYVPISISSLMAAAQVTVNGPGAESQKLPASPMKLSFDTPAGLINVDVRLKAQKRSGVSMCESVTVHGLSSFVMALDFELDLYGLGILSVDIAYGGTICAFVDAASVGVSVQDGNGQNMIEIGERIKNALHELYEGAHPFEPTMDRVNTVVFTDPIGCEDGDARKKTHMAAVVSPGRLDRSPSGTAVCARLAILHARGEISRDTLTCQSIIGTKFYGRVRGTTTVDKYPAILPSVMGRAWIHSLKQVGMSPADPFPDGFRNADQWGPDDDKKKNMKIYKPRDLDLPEGW</sequence>
<reference evidence="3" key="2">
    <citation type="journal article" date="2023" name="IMA Fungus">
        <title>Comparative genomic study of the Penicillium genus elucidates a diverse pangenome and 15 lateral gene transfer events.</title>
        <authorList>
            <person name="Petersen C."/>
            <person name="Sorensen T."/>
            <person name="Nielsen M.R."/>
            <person name="Sondergaard T.E."/>
            <person name="Sorensen J.L."/>
            <person name="Fitzpatrick D.A."/>
            <person name="Frisvad J.C."/>
            <person name="Nielsen K.L."/>
        </authorList>
    </citation>
    <scope>NUCLEOTIDE SEQUENCE</scope>
    <source>
        <strain evidence="3">IBT 29677</strain>
    </source>
</reference>
<proteinExistence type="inferred from homology"/>
<comment type="caution">
    <text evidence="3">The sequence shown here is derived from an EMBL/GenBank/DDBJ whole genome shotgun (WGS) entry which is preliminary data.</text>
</comment>
<dbReference type="EMBL" id="JAPZBU010000004">
    <property type="protein sequence ID" value="KAJ5407585.1"/>
    <property type="molecule type" value="Genomic_DNA"/>
</dbReference>
<name>A0A9W9W722_9EURO</name>
<organism evidence="3 4">
    <name type="scientific">Penicillium cosmopolitanum</name>
    <dbReference type="NCBI Taxonomy" id="1131564"/>
    <lineage>
        <taxon>Eukaryota</taxon>
        <taxon>Fungi</taxon>
        <taxon>Dikarya</taxon>
        <taxon>Ascomycota</taxon>
        <taxon>Pezizomycotina</taxon>
        <taxon>Eurotiomycetes</taxon>
        <taxon>Eurotiomycetidae</taxon>
        <taxon>Eurotiales</taxon>
        <taxon>Aspergillaceae</taxon>
        <taxon>Penicillium</taxon>
    </lineage>
</organism>
<dbReference type="AlphaFoldDB" id="A0A9W9W722"/>
<evidence type="ECO:0000256" key="2">
    <source>
        <dbReference type="SAM" id="MobiDB-lite"/>
    </source>
</evidence>
<feature type="compositionally biased region" description="Basic and acidic residues" evidence="2">
    <location>
        <begin position="17"/>
        <end position="39"/>
    </location>
</feature>
<dbReference type="Proteomes" id="UP001147747">
    <property type="component" value="Unassembled WGS sequence"/>
</dbReference>
<keyword evidence="4" id="KW-1185">Reference proteome</keyword>
<dbReference type="RefSeq" id="XP_056491900.1">
    <property type="nucleotide sequence ID" value="XM_056626105.1"/>
</dbReference>
<dbReference type="GeneID" id="81365085"/>
<dbReference type="Gene3D" id="3.10.310.10">
    <property type="entry name" value="Diaminopimelate Epimerase, Chain A, domain 1"/>
    <property type="match status" value="2"/>
</dbReference>
<evidence type="ECO:0000313" key="4">
    <source>
        <dbReference type="Proteomes" id="UP001147747"/>
    </source>
</evidence>
<evidence type="ECO:0000256" key="1">
    <source>
        <dbReference type="ARBA" id="ARBA00007529"/>
    </source>
</evidence>
<dbReference type="OrthoDB" id="4325502at2759"/>
<dbReference type="SFLD" id="SFLDS00028">
    <property type="entry name" value="Proline_Racemase"/>
    <property type="match status" value="1"/>
</dbReference>
<feature type="compositionally biased region" description="Basic and acidic residues" evidence="2">
    <location>
        <begin position="55"/>
        <end position="71"/>
    </location>
</feature>
<feature type="region of interest" description="Disordered" evidence="2">
    <location>
        <begin position="429"/>
        <end position="460"/>
    </location>
</feature>
<feature type="region of interest" description="Disordered" evidence="2">
    <location>
        <begin position="1"/>
        <end position="82"/>
    </location>
</feature>
<dbReference type="SUPFAM" id="SSF54506">
    <property type="entry name" value="Diaminopimelate epimerase-like"/>
    <property type="match status" value="1"/>
</dbReference>
<reference evidence="3" key="1">
    <citation type="submission" date="2022-12" db="EMBL/GenBank/DDBJ databases">
        <authorList>
            <person name="Petersen C."/>
        </authorList>
    </citation>
    <scope>NUCLEOTIDE SEQUENCE</scope>
    <source>
        <strain evidence="3">IBT 29677</strain>
    </source>
</reference>
<feature type="compositionally biased region" description="Basic and acidic residues" evidence="2">
    <location>
        <begin position="450"/>
        <end position="460"/>
    </location>
</feature>
<evidence type="ECO:0000313" key="3">
    <source>
        <dbReference type="EMBL" id="KAJ5407585.1"/>
    </source>
</evidence>
<accession>A0A9W9W722</accession>
<dbReference type="PANTHER" id="PTHR33442:SF5">
    <property type="entry name" value="BIFUNCTIONAL TRANS-3-HYDROXY-L-PROLINE DEHYDRATASE_2-EPIMERASE"/>
    <property type="match status" value="1"/>
</dbReference>
<dbReference type="Pfam" id="PF05544">
    <property type="entry name" value="Pro_racemase"/>
    <property type="match status" value="1"/>
</dbReference>